<accession>A0A0P7ZIT3</accession>
<dbReference type="AlphaFoldDB" id="A0A0P7ZIT3"/>
<dbReference type="Pfam" id="PF11209">
    <property type="entry name" value="LmeA"/>
    <property type="match status" value="1"/>
</dbReference>
<dbReference type="Proteomes" id="UP000050465">
    <property type="component" value="Unassembled WGS sequence"/>
</dbReference>
<proteinExistence type="predicted"/>
<organism evidence="1 2">
    <name type="scientific">Phormidesmis priestleyi Ana</name>
    <dbReference type="NCBI Taxonomy" id="1666911"/>
    <lineage>
        <taxon>Bacteria</taxon>
        <taxon>Bacillati</taxon>
        <taxon>Cyanobacteriota</taxon>
        <taxon>Cyanophyceae</taxon>
        <taxon>Leptolyngbyales</taxon>
        <taxon>Leptolyngbyaceae</taxon>
        <taxon>Phormidesmis</taxon>
    </lineage>
</organism>
<name>A0A0P7ZIT3_9CYAN</name>
<gene>
    <name evidence="1" type="ORF">HLUCCA11_14705</name>
</gene>
<evidence type="ECO:0000313" key="1">
    <source>
        <dbReference type="EMBL" id="KPQ34547.1"/>
    </source>
</evidence>
<sequence>MITLRTSESLSRSTDCRARRAAGQLSILPSLLLAGFLLTGCNPANLVAQGIERELPQYVGPADSYDVKINGLKVQAGSAQSVVAVGDRVRPEGAPVIERLVLELQDVVYDRAAERLSEVGAAKLTAVIRTDDLADFLEAFRNVQEAEVMLQSPDQATIRLRPQIGNLSVPRGVTVNIRGELVGEATQLRFEVSEVSAAGFDLSAIAARRLSDAINPLADLSNLPVEVEITSVIAAGETIGLEVVGDPRSFEL</sequence>
<evidence type="ECO:0008006" key="3">
    <source>
        <dbReference type="Google" id="ProtNLM"/>
    </source>
</evidence>
<comment type="caution">
    <text evidence="1">The sequence shown here is derived from an EMBL/GenBank/DDBJ whole genome shotgun (WGS) entry which is preliminary data.</text>
</comment>
<evidence type="ECO:0000313" key="2">
    <source>
        <dbReference type="Proteomes" id="UP000050465"/>
    </source>
</evidence>
<dbReference type="InterPro" id="IPR021373">
    <property type="entry name" value="DUF2993"/>
</dbReference>
<dbReference type="EMBL" id="LJZR01000019">
    <property type="protein sequence ID" value="KPQ34547.1"/>
    <property type="molecule type" value="Genomic_DNA"/>
</dbReference>
<reference evidence="1 2" key="1">
    <citation type="submission" date="2015-09" db="EMBL/GenBank/DDBJ databases">
        <title>Identification and resolution of microdiversity through metagenomic sequencing of parallel consortia.</title>
        <authorList>
            <person name="Nelson W.C."/>
            <person name="Romine M.F."/>
            <person name="Lindemann S.R."/>
        </authorList>
    </citation>
    <scope>NUCLEOTIDE SEQUENCE [LARGE SCALE GENOMIC DNA]</scope>
    <source>
        <strain evidence="1">Ana</strain>
    </source>
</reference>
<protein>
    <recommendedName>
        <fullName evidence="3">DUF2993 domain-containing protein</fullName>
    </recommendedName>
</protein>